<dbReference type="InterPro" id="IPR056800">
    <property type="entry name" value="vWA_Ro60"/>
</dbReference>
<dbReference type="RefSeq" id="WP_379712044.1">
    <property type="nucleotide sequence ID" value="NZ_JBHTBS010000004.1"/>
</dbReference>
<dbReference type="Pfam" id="PF25045">
    <property type="entry name" value="vWA_Ro60"/>
    <property type="match status" value="1"/>
</dbReference>
<keyword evidence="5" id="KW-0694">RNA-binding</keyword>
<dbReference type="Gene3D" id="3.40.50.410">
    <property type="entry name" value="von Willebrand factor, type A domain"/>
    <property type="match status" value="1"/>
</dbReference>
<evidence type="ECO:0000313" key="9">
    <source>
        <dbReference type="Proteomes" id="UP001596472"/>
    </source>
</evidence>
<comment type="caution">
    <text evidence="8">The sequence shown here is derived from an EMBL/GenBank/DDBJ whole genome shotgun (WGS) entry which is preliminary data.</text>
</comment>
<evidence type="ECO:0000256" key="5">
    <source>
        <dbReference type="ARBA" id="ARBA00022884"/>
    </source>
</evidence>
<dbReference type="PANTHER" id="PTHR14202">
    <property type="entry name" value="60 KDA RIBONUCLEOPROTEIN SSA/RO"/>
    <property type="match status" value="1"/>
</dbReference>
<evidence type="ECO:0000256" key="2">
    <source>
        <dbReference type="ARBA" id="ARBA00007814"/>
    </source>
</evidence>
<dbReference type="EMBL" id="JBHTBS010000004">
    <property type="protein sequence ID" value="MFC7337605.1"/>
    <property type="molecule type" value="Genomic_DNA"/>
</dbReference>
<keyword evidence="9" id="KW-1185">Reference proteome</keyword>
<reference evidence="9" key="1">
    <citation type="journal article" date="2019" name="Int. J. Syst. Evol. Microbiol.">
        <title>The Global Catalogue of Microorganisms (GCM) 10K type strain sequencing project: providing services to taxonomists for standard genome sequencing and annotation.</title>
        <authorList>
            <consortium name="The Broad Institute Genomics Platform"/>
            <consortium name="The Broad Institute Genome Sequencing Center for Infectious Disease"/>
            <person name="Wu L."/>
            <person name="Ma J."/>
        </authorList>
    </citation>
    <scope>NUCLEOTIDE SEQUENCE [LARGE SCALE GENOMIC DNA]</scope>
    <source>
        <strain evidence="9">CGMCC 4.1467</strain>
    </source>
</reference>
<evidence type="ECO:0000256" key="1">
    <source>
        <dbReference type="ARBA" id="ARBA00004496"/>
    </source>
</evidence>
<comment type="similarity">
    <text evidence="2">Belongs to the Ro 60 kDa family.</text>
</comment>
<evidence type="ECO:0000313" key="8">
    <source>
        <dbReference type="EMBL" id="MFC7337605.1"/>
    </source>
</evidence>
<dbReference type="Proteomes" id="UP001596472">
    <property type="component" value="Unassembled WGS sequence"/>
</dbReference>
<evidence type="ECO:0000256" key="3">
    <source>
        <dbReference type="ARBA" id="ARBA00022490"/>
    </source>
</evidence>
<comment type="subcellular location">
    <subcellularLocation>
        <location evidence="1">Cytoplasm</location>
    </subcellularLocation>
</comment>
<organism evidence="8 9">
    <name type="scientific">Haloferula chungangensis</name>
    <dbReference type="NCBI Taxonomy" id="1048331"/>
    <lineage>
        <taxon>Bacteria</taxon>
        <taxon>Pseudomonadati</taxon>
        <taxon>Verrucomicrobiota</taxon>
        <taxon>Verrucomicrobiia</taxon>
        <taxon>Verrucomicrobiales</taxon>
        <taxon>Verrucomicrobiaceae</taxon>
        <taxon>Haloferula</taxon>
    </lineage>
</organism>
<protein>
    <submittedName>
        <fullName evidence="8">RNA-binding protein</fullName>
    </submittedName>
</protein>
<dbReference type="PANTHER" id="PTHR14202:SF0">
    <property type="entry name" value="RNA-BINDING PROTEIN RO60"/>
    <property type="match status" value="1"/>
</dbReference>
<evidence type="ECO:0000259" key="7">
    <source>
        <dbReference type="PROSITE" id="PS50988"/>
    </source>
</evidence>
<evidence type="ECO:0000256" key="6">
    <source>
        <dbReference type="ARBA" id="ARBA00023274"/>
    </source>
</evidence>
<evidence type="ECO:0000256" key="4">
    <source>
        <dbReference type="ARBA" id="ARBA00022723"/>
    </source>
</evidence>
<keyword evidence="6" id="KW-0687">Ribonucleoprotein</keyword>
<dbReference type="SUPFAM" id="SSF140864">
    <property type="entry name" value="TROVE domain-like"/>
    <property type="match status" value="1"/>
</dbReference>
<proteinExistence type="inferred from homology"/>
<dbReference type="SUPFAM" id="SSF53300">
    <property type="entry name" value="vWA-like"/>
    <property type="match status" value="1"/>
</dbReference>
<dbReference type="InterPro" id="IPR036465">
    <property type="entry name" value="vWFA_dom_sf"/>
</dbReference>
<dbReference type="PROSITE" id="PS50988">
    <property type="entry name" value="TROVE"/>
    <property type="match status" value="1"/>
</dbReference>
<sequence length="525" mass="57552">MANKNLFRTLRGALAPKATTRNDAGGPAYGLSDKAALARIAATGCLTPTFYASAENQLDRVLELAARVDVDFLAKTALYARRRGHMKDMPALLCAVLATRDMDRLEEIFPQVIDNGRMLRNFVQIVRSGVTGRKSLGSGPKRLVRRWLERATDRNLLQASIGNSPSLADVVKMVHPRPENATREAFYGWLLGRPYDADALPRLVREFESWKLDRSGEVPEVPFQMLTALELGAREWAAIAGGASWQTTRMNLNAFSRHGVFRFGGMADKLAARLSHPELVRRSRVLPYQLLVAYLNTSKEVPEKVREALQDAMEVALENVPRIDGSVVVCPDVSGSMQWPVTGWQKGASSAVRCVDVAGLVAAAILRTNRSARVLPFEVDVVDANLNPRDSVMTNAEKLTKVGGGGTNCSAPLAMLNREKAAPDLVIFVSDNESWVDGNHGGRGTAVMAEWEKLKQRNPRAKLVCIDIVPNSTTQAPDRDDILNIGGFSDAVFGIIGSFAKDGNGTDHWIREIENETLTERIKIA</sequence>
<keyword evidence="4" id="KW-0479">Metal-binding</keyword>
<dbReference type="InterPro" id="IPR040322">
    <property type="entry name" value="TROVE2"/>
</dbReference>
<dbReference type="InterPro" id="IPR037214">
    <property type="entry name" value="TROVE_dom_sf"/>
</dbReference>
<name>A0ABW2L8U1_9BACT</name>
<gene>
    <name evidence="8" type="ORF">ACFQY0_10485</name>
</gene>
<accession>A0ABW2L8U1</accession>
<dbReference type="InterPro" id="IPR008858">
    <property type="entry name" value="TROVE_dom"/>
</dbReference>
<feature type="domain" description="TROVE" evidence="7">
    <location>
        <begin position="20"/>
        <end position="325"/>
    </location>
</feature>
<keyword evidence="3" id="KW-0963">Cytoplasm</keyword>